<evidence type="ECO:0000313" key="1">
    <source>
        <dbReference type="EMBL" id="CAI4005131.1"/>
    </source>
</evidence>
<dbReference type="Proteomes" id="UP001152797">
    <property type="component" value="Unassembled WGS sequence"/>
</dbReference>
<dbReference type="AlphaFoldDB" id="A0A9P1D8Z1"/>
<evidence type="ECO:0000313" key="2">
    <source>
        <dbReference type="EMBL" id="CAL1158506.1"/>
    </source>
</evidence>
<name>A0A9P1D8Z1_9DINO</name>
<evidence type="ECO:0000313" key="3">
    <source>
        <dbReference type="Proteomes" id="UP001152797"/>
    </source>
</evidence>
<dbReference type="OrthoDB" id="196815at2759"/>
<sequence length="419" mass="46679">MAVAKCRSFPAAEWNQTGLMIPTAGIDAGAYMRSLHGVSDGDFLRHWSLQRPPLPEYRRASEEICVSHSLMNRTLLLDSVRKIMTVCSEELTVIRKCGDDLFLEASLGLIDHAYSLNGDVGRCHFQTDRFTQAPIQHNMKKVFMAMEEWKKPLFTLCLLALRQLVPPEVCALKLSAMVERGLACPQVQVTSFSFLALLCADMMFTDVAGATSARQRFGRCLDHWLDAYKEQALITAYTEPAKFYWASTSGRFGCPPWLEENVEAHALNWYVAMLGSTLGIQLPHLPVFWDTFAPPVVDFWEGLSEEVWEIFCLPANFGRRWKNISALAARRQGQVPLVTNGRLLGGHFPWKTAGHHTVYALGAAMEAELSRGAGHFANEAVNPSDAAKPKRELLARHPAAPAIPELEDGRNLLEGARPT</sequence>
<dbReference type="EMBL" id="CAMXCT030003567">
    <property type="protein sequence ID" value="CAL4792443.1"/>
    <property type="molecule type" value="Genomic_DNA"/>
</dbReference>
<reference evidence="1" key="1">
    <citation type="submission" date="2022-10" db="EMBL/GenBank/DDBJ databases">
        <authorList>
            <person name="Chen Y."/>
            <person name="Dougan E. K."/>
            <person name="Chan C."/>
            <person name="Rhodes N."/>
            <person name="Thang M."/>
        </authorList>
    </citation>
    <scope>NUCLEOTIDE SEQUENCE</scope>
</reference>
<organism evidence="1">
    <name type="scientific">Cladocopium goreaui</name>
    <dbReference type="NCBI Taxonomy" id="2562237"/>
    <lineage>
        <taxon>Eukaryota</taxon>
        <taxon>Sar</taxon>
        <taxon>Alveolata</taxon>
        <taxon>Dinophyceae</taxon>
        <taxon>Suessiales</taxon>
        <taxon>Symbiodiniaceae</taxon>
        <taxon>Cladocopium</taxon>
    </lineage>
</organism>
<keyword evidence="3" id="KW-1185">Reference proteome</keyword>
<accession>A0A9P1D8Z1</accession>
<comment type="caution">
    <text evidence="1">The sequence shown here is derived from an EMBL/GenBank/DDBJ whole genome shotgun (WGS) entry which is preliminary data.</text>
</comment>
<dbReference type="EMBL" id="CAMXCT020003567">
    <property type="protein sequence ID" value="CAL1158506.1"/>
    <property type="molecule type" value="Genomic_DNA"/>
</dbReference>
<reference evidence="2" key="2">
    <citation type="submission" date="2024-04" db="EMBL/GenBank/DDBJ databases">
        <authorList>
            <person name="Chen Y."/>
            <person name="Shah S."/>
            <person name="Dougan E. K."/>
            <person name="Thang M."/>
            <person name="Chan C."/>
        </authorList>
    </citation>
    <scope>NUCLEOTIDE SEQUENCE [LARGE SCALE GENOMIC DNA]</scope>
</reference>
<gene>
    <name evidence="1" type="ORF">C1SCF055_LOCUS30884</name>
</gene>
<dbReference type="EMBL" id="CAMXCT010003567">
    <property type="protein sequence ID" value="CAI4005131.1"/>
    <property type="molecule type" value="Genomic_DNA"/>
</dbReference>
<proteinExistence type="predicted"/>
<protein>
    <submittedName>
        <fullName evidence="1">Uncharacterized protein</fullName>
    </submittedName>
</protein>